<dbReference type="PROSITE" id="PS51093">
    <property type="entry name" value="PTS_EIIA_TYPE_1"/>
    <property type="match status" value="1"/>
</dbReference>
<dbReference type="RefSeq" id="WP_071163865.1">
    <property type="nucleotide sequence ID" value="NZ_CP017812.1"/>
</dbReference>
<dbReference type="Proteomes" id="UP000176288">
    <property type="component" value="Chromosome"/>
</dbReference>
<accession>A0A1D9MJN4</accession>
<dbReference type="Pfam" id="PF00358">
    <property type="entry name" value="PTS_EIIA_1"/>
    <property type="match status" value="1"/>
</dbReference>
<evidence type="ECO:0000313" key="8">
    <source>
        <dbReference type="EMBL" id="AOZ72399.1"/>
    </source>
</evidence>
<dbReference type="PANTHER" id="PTHR45008:SF1">
    <property type="entry name" value="PTS SYSTEM GLUCOSE-SPECIFIC EIIA COMPONENT"/>
    <property type="match status" value="1"/>
</dbReference>
<dbReference type="STRING" id="1912795.BK816_03065"/>
<dbReference type="InterPro" id="IPR001127">
    <property type="entry name" value="PTS_EIIA_1_perm"/>
</dbReference>
<dbReference type="GO" id="GO:0016301">
    <property type="term" value="F:kinase activity"/>
    <property type="evidence" value="ECO:0007669"/>
    <property type="project" value="UniProtKB-KW"/>
</dbReference>
<dbReference type="InterPro" id="IPR050890">
    <property type="entry name" value="PTS_EIIA_component"/>
</dbReference>
<name>A0A1D9MJN4_9ACTO</name>
<dbReference type="GO" id="GO:0005737">
    <property type="term" value="C:cytoplasm"/>
    <property type="evidence" value="ECO:0007669"/>
    <property type="project" value="UniProtKB-SubCell"/>
</dbReference>
<dbReference type="EMBL" id="CP017812">
    <property type="protein sequence ID" value="AOZ72399.1"/>
    <property type="molecule type" value="Genomic_DNA"/>
</dbReference>
<evidence type="ECO:0000256" key="2">
    <source>
        <dbReference type="ARBA" id="ARBA00022448"/>
    </source>
</evidence>
<evidence type="ECO:0000313" key="9">
    <source>
        <dbReference type="Proteomes" id="UP000176288"/>
    </source>
</evidence>
<comment type="subcellular location">
    <subcellularLocation>
        <location evidence="1">Cytoplasm</location>
    </subcellularLocation>
</comment>
<reference evidence="8 9" key="1">
    <citation type="submission" date="2016-10" db="EMBL/GenBank/DDBJ databases">
        <title>Actinomyces aegypiusis sp. nov., isolated from the Aegypius monachus in Qinghai Tibet Plateau China.</title>
        <authorList>
            <person name="Wang Y."/>
        </authorList>
    </citation>
    <scope>NUCLEOTIDE SEQUENCE [LARGE SCALE GENOMIC DNA]</scope>
    <source>
        <strain evidence="8 9">VUL4_3</strain>
    </source>
</reference>
<dbReference type="InterPro" id="IPR011055">
    <property type="entry name" value="Dup_hybrid_motif"/>
</dbReference>
<evidence type="ECO:0000256" key="5">
    <source>
        <dbReference type="ARBA" id="ARBA00022683"/>
    </source>
</evidence>
<dbReference type="Gene3D" id="2.70.70.10">
    <property type="entry name" value="Glucose Permease (Domain IIA)"/>
    <property type="match status" value="1"/>
</dbReference>
<proteinExistence type="predicted"/>
<keyword evidence="5" id="KW-0598">Phosphotransferase system</keyword>
<keyword evidence="2" id="KW-0813">Transport</keyword>
<dbReference type="OrthoDB" id="9797715at2"/>
<sequence>MSTTFNAPLSGKVVALSEVPDPVFSGEIVGPGVAIIPDAEGDVTTVSPTDGKIMKIHPHAFVLLTSDKKGVLVHLGLDTVTLEGAGFTLHQENKTEVKAGDDMITWNPSEIEKGGRNPIVPVIAMEATKDNLEVLVPLGSVVAAGDPILRVN</sequence>
<dbReference type="PANTHER" id="PTHR45008">
    <property type="entry name" value="PTS SYSTEM GLUCOSE-SPECIFIC EIIA COMPONENT"/>
    <property type="match status" value="1"/>
</dbReference>
<dbReference type="SUPFAM" id="SSF51261">
    <property type="entry name" value="Duplicated hybrid motif"/>
    <property type="match status" value="1"/>
</dbReference>
<protein>
    <submittedName>
        <fullName evidence="8">PTS glucose transporter subunit IIA</fullName>
    </submittedName>
</protein>
<evidence type="ECO:0000256" key="3">
    <source>
        <dbReference type="ARBA" id="ARBA00022597"/>
    </source>
</evidence>
<evidence type="ECO:0000259" key="7">
    <source>
        <dbReference type="PROSITE" id="PS51093"/>
    </source>
</evidence>
<keyword evidence="3 8" id="KW-0762">Sugar transport</keyword>
<keyword evidence="4" id="KW-0808">Transferase</keyword>
<dbReference type="AlphaFoldDB" id="A0A1D9MJN4"/>
<keyword evidence="6" id="KW-0418">Kinase</keyword>
<evidence type="ECO:0000256" key="1">
    <source>
        <dbReference type="ARBA" id="ARBA00004496"/>
    </source>
</evidence>
<keyword evidence="9" id="KW-1185">Reference proteome</keyword>
<organism evidence="8 9">
    <name type="scientific">Boudabousia tangfeifanii</name>
    <dbReference type="NCBI Taxonomy" id="1912795"/>
    <lineage>
        <taxon>Bacteria</taxon>
        <taxon>Bacillati</taxon>
        <taxon>Actinomycetota</taxon>
        <taxon>Actinomycetes</taxon>
        <taxon>Actinomycetales</taxon>
        <taxon>Actinomycetaceae</taxon>
        <taxon>Boudabousia</taxon>
    </lineage>
</organism>
<feature type="domain" description="PTS EIIA type-1" evidence="7">
    <location>
        <begin position="21"/>
        <end position="126"/>
    </location>
</feature>
<evidence type="ECO:0000256" key="6">
    <source>
        <dbReference type="ARBA" id="ARBA00022777"/>
    </source>
</evidence>
<evidence type="ECO:0000256" key="4">
    <source>
        <dbReference type="ARBA" id="ARBA00022679"/>
    </source>
</evidence>
<gene>
    <name evidence="8" type="ORF">BK816_03065</name>
</gene>
<dbReference type="KEGG" id="avu:BK816_03065"/>
<dbReference type="GO" id="GO:0009401">
    <property type="term" value="P:phosphoenolpyruvate-dependent sugar phosphotransferase system"/>
    <property type="evidence" value="ECO:0007669"/>
    <property type="project" value="UniProtKB-KW"/>
</dbReference>